<accession>A0A8H6YDA1</accession>
<dbReference type="OrthoDB" id="3176823at2759"/>
<sequence>MDPLNEIPDNNSNPYLQHEAQMWELDCLVEQELRAQQMQEDFGLEVDVGQLVDSYNGWFAMEQGALSCTPPDRKPLLSSNNFCITQPLVSSPDSCMRSGFGLDICPDDTLPLLYKIDQVATNTCSASTESSSPWSSRLSTPELPSSSYAPKYARQRESEVSSLASSSPSPSRESTPEFSPTPIRTRKMTRSYTNRRTPQKKTKSKKSPPLRIGETSLSILPPGAFWDADGKARCGIDGCTQRCQSSADLRRHRESLAHCRLKQHACPGCPMRFTREDALKRHLNHRGAARCKDPDLTPLRDEFLETEEAREAQREGKPDRVLIALYNAFLGEKNARSSKKRRRR</sequence>
<dbReference type="Gene3D" id="3.30.160.60">
    <property type="entry name" value="Classic Zinc Finger"/>
    <property type="match status" value="1"/>
</dbReference>
<organism evidence="3 4">
    <name type="scientific">Mycena sanguinolenta</name>
    <dbReference type="NCBI Taxonomy" id="230812"/>
    <lineage>
        <taxon>Eukaryota</taxon>
        <taxon>Fungi</taxon>
        <taxon>Dikarya</taxon>
        <taxon>Basidiomycota</taxon>
        <taxon>Agaricomycotina</taxon>
        <taxon>Agaricomycetes</taxon>
        <taxon>Agaricomycetidae</taxon>
        <taxon>Agaricales</taxon>
        <taxon>Marasmiineae</taxon>
        <taxon>Mycenaceae</taxon>
        <taxon>Mycena</taxon>
    </lineage>
</organism>
<comment type="caution">
    <text evidence="3">The sequence shown here is derived from an EMBL/GenBank/DDBJ whole genome shotgun (WGS) entry which is preliminary data.</text>
</comment>
<feature type="domain" description="C2H2-type" evidence="2">
    <location>
        <begin position="232"/>
        <end position="258"/>
    </location>
</feature>
<keyword evidence="4" id="KW-1185">Reference proteome</keyword>
<reference evidence="3" key="1">
    <citation type="submission" date="2020-05" db="EMBL/GenBank/DDBJ databases">
        <title>Mycena genomes resolve the evolution of fungal bioluminescence.</title>
        <authorList>
            <person name="Tsai I.J."/>
        </authorList>
    </citation>
    <scope>NUCLEOTIDE SEQUENCE</scope>
    <source>
        <strain evidence="3">160909Yilan</strain>
    </source>
</reference>
<dbReference type="InterPro" id="IPR013087">
    <property type="entry name" value="Znf_C2H2_type"/>
</dbReference>
<feature type="domain" description="C2H2-type" evidence="2">
    <location>
        <begin position="264"/>
        <end position="285"/>
    </location>
</feature>
<proteinExistence type="predicted"/>
<feature type="region of interest" description="Disordered" evidence="1">
    <location>
        <begin position="125"/>
        <end position="216"/>
    </location>
</feature>
<name>A0A8H6YDA1_9AGAR</name>
<dbReference type="Proteomes" id="UP000623467">
    <property type="component" value="Unassembled WGS sequence"/>
</dbReference>
<dbReference type="EMBL" id="JACAZH010000009">
    <property type="protein sequence ID" value="KAF7358965.1"/>
    <property type="molecule type" value="Genomic_DNA"/>
</dbReference>
<evidence type="ECO:0000313" key="3">
    <source>
        <dbReference type="EMBL" id="KAF7358965.1"/>
    </source>
</evidence>
<evidence type="ECO:0000259" key="2">
    <source>
        <dbReference type="SMART" id="SM00355"/>
    </source>
</evidence>
<dbReference type="AlphaFoldDB" id="A0A8H6YDA1"/>
<gene>
    <name evidence="3" type="ORF">MSAN_01236900</name>
</gene>
<dbReference type="SMART" id="SM00355">
    <property type="entry name" value="ZnF_C2H2"/>
    <property type="match status" value="2"/>
</dbReference>
<feature type="compositionally biased region" description="Low complexity" evidence="1">
    <location>
        <begin position="160"/>
        <end position="180"/>
    </location>
</feature>
<feature type="compositionally biased region" description="Low complexity" evidence="1">
    <location>
        <begin position="125"/>
        <end position="140"/>
    </location>
</feature>
<feature type="compositionally biased region" description="Basic residues" evidence="1">
    <location>
        <begin position="197"/>
        <end position="208"/>
    </location>
</feature>
<evidence type="ECO:0000313" key="4">
    <source>
        <dbReference type="Proteomes" id="UP000623467"/>
    </source>
</evidence>
<protein>
    <recommendedName>
        <fullName evidence="2">C2H2-type domain-containing protein</fullName>
    </recommendedName>
</protein>
<evidence type="ECO:0000256" key="1">
    <source>
        <dbReference type="SAM" id="MobiDB-lite"/>
    </source>
</evidence>